<reference evidence="2" key="1">
    <citation type="submission" date="2014-09" db="EMBL/GenBank/DDBJ databases">
        <authorList>
            <person name="Magalhaes I.L.F."/>
            <person name="Oliveira U."/>
            <person name="Santos F.R."/>
            <person name="Vidigal T.H.D.A."/>
            <person name="Brescovit A.D."/>
            <person name="Santos A.J."/>
        </authorList>
    </citation>
    <scope>NUCLEOTIDE SEQUENCE</scope>
    <source>
        <tissue evidence="2">Shoot tissue taken approximately 20 cm above the soil surface</tissue>
    </source>
</reference>
<organism evidence="2">
    <name type="scientific">Arundo donax</name>
    <name type="common">Giant reed</name>
    <name type="synonym">Donax arundinaceus</name>
    <dbReference type="NCBI Taxonomy" id="35708"/>
    <lineage>
        <taxon>Eukaryota</taxon>
        <taxon>Viridiplantae</taxon>
        <taxon>Streptophyta</taxon>
        <taxon>Embryophyta</taxon>
        <taxon>Tracheophyta</taxon>
        <taxon>Spermatophyta</taxon>
        <taxon>Magnoliopsida</taxon>
        <taxon>Liliopsida</taxon>
        <taxon>Poales</taxon>
        <taxon>Poaceae</taxon>
        <taxon>PACMAD clade</taxon>
        <taxon>Arundinoideae</taxon>
        <taxon>Arundineae</taxon>
        <taxon>Arundo</taxon>
    </lineage>
</organism>
<feature type="transmembrane region" description="Helical" evidence="1">
    <location>
        <begin position="16"/>
        <end position="33"/>
    </location>
</feature>
<evidence type="ECO:0000256" key="1">
    <source>
        <dbReference type="SAM" id="Phobius"/>
    </source>
</evidence>
<reference evidence="2" key="2">
    <citation type="journal article" date="2015" name="Data Brief">
        <title>Shoot transcriptome of the giant reed, Arundo donax.</title>
        <authorList>
            <person name="Barrero R.A."/>
            <person name="Guerrero F.D."/>
            <person name="Moolhuijzen P."/>
            <person name="Goolsby J.A."/>
            <person name="Tidwell J."/>
            <person name="Bellgard S.E."/>
            <person name="Bellgard M.I."/>
        </authorList>
    </citation>
    <scope>NUCLEOTIDE SEQUENCE</scope>
    <source>
        <tissue evidence="2">Shoot tissue taken approximately 20 cm above the soil surface</tissue>
    </source>
</reference>
<keyword evidence="1" id="KW-0472">Membrane</keyword>
<accession>A0A0A9F4S0</accession>
<evidence type="ECO:0000313" key="2">
    <source>
        <dbReference type="EMBL" id="JAE07352.1"/>
    </source>
</evidence>
<name>A0A0A9F4S0_ARUDO</name>
<keyword evidence="1" id="KW-1133">Transmembrane helix</keyword>
<proteinExistence type="predicted"/>
<keyword evidence="1" id="KW-0812">Transmembrane</keyword>
<protein>
    <submittedName>
        <fullName evidence="2">Uncharacterized protein</fullName>
    </submittedName>
</protein>
<sequence length="35" mass="3828">MACMRNICTPNDTGRISLFVMADIGLGTFAMAYKN</sequence>
<dbReference type="AlphaFoldDB" id="A0A0A9F4S0"/>
<dbReference type="EMBL" id="GBRH01190544">
    <property type="protein sequence ID" value="JAE07352.1"/>
    <property type="molecule type" value="Transcribed_RNA"/>
</dbReference>